<dbReference type="InterPro" id="IPR050641">
    <property type="entry name" value="RIFMO-like"/>
</dbReference>
<keyword evidence="1" id="KW-0285">Flavoprotein</keyword>
<sequence>MRERTTIGIVGGGPSGLMLSHLLHREGIEHIVVEARPREEIENTHRAGILEQGSADMLTDGVSDRVLHDGARHDGIDIRINGESHHVDFQGLVGASTFLYPQTDVFIDLADKAVEDGRDVRFGLGPVDVDDLTGSPLISYVDPESGERIEIECELLVGTDGSRSTCRRSIPEGERRAFYREYPFAWFGIMAETPPSHDELIYARSEAGFALISQRTPKLQRLYFQCDPGTDPNAWTDEDIWATFRERVNFGGFELNEGPIVHKSVLGFRSFVSEPMRWGNLLLAGDAAHTVPPTGAKGLNLALQDVRILAESLAEWHSARSDSALTAYSERCLRRVWKAQNFSYWMTSMLHANPEASEFDQRRSVAELRTVVESEHGKAWLAESYTGWPNERTHS</sequence>
<gene>
    <name evidence="4" type="ORF">BJL86_2350</name>
</gene>
<dbReference type="RefSeq" id="WP_067475973.1">
    <property type="nucleotide sequence ID" value="NZ_CP015961.1"/>
</dbReference>
<evidence type="ECO:0000256" key="2">
    <source>
        <dbReference type="ARBA" id="ARBA00022827"/>
    </source>
</evidence>
<proteinExistence type="predicted"/>
<dbReference type="SUPFAM" id="SSF51905">
    <property type="entry name" value="FAD/NAD(P)-binding domain"/>
    <property type="match status" value="1"/>
</dbReference>
<dbReference type="OrthoDB" id="9791689at2"/>
<dbReference type="AlphaFoldDB" id="A0A173LN82"/>
<dbReference type="GO" id="GO:0016709">
    <property type="term" value="F:oxidoreductase activity, acting on paired donors, with incorporation or reduction of molecular oxygen, NAD(P)H as one donor, and incorporation of one atom of oxygen"/>
    <property type="evidence" value="ECO:0007669"/>
    <property type="project" value="UniProtKB-ARBA"/>
</dbReference>
<dbReference type="STRING" id="499555.BJL86_2350"/>
<dbReference type="PRINTS" id="PR00420">
    <property type="entry name" value="RNGMNOXGNASE"/>
</dbReference>
<evidence type="ECO:0000313" key="5">
    <source>
        <dbReference type="Proteomes" id="UP000186104"/>
    </source>
</evidence>
<dbReference type="InterPro" id="IPR002938">
    <property type="entry name" value="FAD-bd"/>
</dbReference>
<keyword evidence="5" id="KW-1185">Reference proteome</keyword>
<dbReference type="Gene3D" id="3.50.50.60">
    <property type="entry name" value="FAD/NAD(P)-binding domain"/>
    <property type="match status" value="1"/>
</dbReference>
<dbReference type="PANTHER" id="PTHR43004">
    <property type="entry name" value="TRK SYSTEM POTASSIUM UPTAKE PROTEIN"/>
    <property type="match status" value="1"/>
</dbReference>
<dbReference type="SUPFAM" id="SSF54373">
    <property type="entry name" value="FAD-linked reductases, C-terminal domain"/>
    <property type="match status" value="1"/>
</dbReference>
<dbReference type="InterPro" id="IPR036188">
    <property type="entry name" value="FAD/NAD-bd_sf"/>
</dbReference>
<evidence type="ECO:0000313" key="4">
    <source>
        <dbReference type="EMBL" id="ANI93114.1"/>
    </source>
</evidence>
<dbReference type="Gene3D" id="3.30.9.10">
    <property type="entry name" value="D-Amino Acid Oxidase, subunit A, domain 2"/>
    <property type="match status" value="1"/>
</dbReference>
<evidence type="ECO:0000259" key="3">
    <source>
        <dbReference type="Pfam" id="PF01494"/>
    </source>
</evidence>
<reference evidence="4 5" key="1">
    <citation type="submission" date="2016-06" db="EMBL/GenBank/DDBJ databases">
        <title>Complete genome sequence of a saline-alkali tolerant type strain Dietzia timorensis ID05-A0528T.</title>
        <authorList>
            <person name="Wu X."/>
        </authorList>
    </citation>
    <scope>NUCLEOTIDE SEQUENCE [LARGE SCALE GENOMIC DNA]</scope>
    <source>
        <strain evidence="4 5">ID05-A0528</strain>
    </source>
</reference>
<dbReference type="KEGG" id="dtm:BJL86_2350"/>
<organism evidence="4 5">
    <name type="scientific">Dietzia timorensis</name>
    <dbReference type="NCBI Taxonomy" id="499555"/>
    <lineage>
        <taxon>Bacteria</taxon>
        <taxon>Bacillati</taxon>
        <taxon>Actinomycetota</taxon>
        <taxon>Actinomycetes</taxon>
        <taxon>Mycobacteriales</taxon>
        <taxon>Dietziaceae</taxon>
        <taxon>Dietzia</taxon>
    </lineage>
</organism>
<evidence type="ECO:0000256" key="1">
    <source>
        <dbReference type="ARBA" id="ARBA00022630"/>
    </source>
</evidence>
<feature type="domain" description="FAD-binding" evidence="3">
    <location>
        <begin position="5"/>
        <end position="342"/>
    </location>
</feature>
<keyword evidence="2" id="KW-0274">FAD</keyword>
<dbReference type="GO" id="GO:0071949">
    <property type="term" value="F:FAD binding"/>
    <property type="evidence" value="ECO:0007669"/>
    <property type="project" value="InterPro"/>
</dbReference>
<dbReference type="NCBIfam" id="NF006091">
    <property type="entry name" value="PRK08243.1"/>
    <property type="match status" value="1"/>
</dbReference>
<dbReference type="EMBL" id="CP015961">
    <property type="protein sequence ID" value="ANI93114.1"/>
    <property type="molecule type" value="Genomic_DNA"/>
</dbReference>
<dbReference type="Proteomes" id="UP000186104">
    <property type="component" value="Chromosome"/>
</dbReference>
<dbReference type="Pfam" id="PF01494">
    <property type="entry name" value="FAD_binding_3"/>
    <property type="match status" value="1"/>
</dbReference>
<name>A0A173LN82_9ACTN</name>
<dbReference type="PANTHER" id="PTHR43004:SF3">
    <property type="entry name" value="P-HYDROXYBENZOATE HYDROXYLASE"/>
    <property type="match status" value="1"/>
</dbReference>
<protein>
    <submittedName>
        <fullName evidence="4">p-hydroxybenzoate hydroxylase</fullName>
    </submittedName>
</protein>
<accession>A0A173LN82</accession>